<comment type="similarity">
    <text evidence="6">Belongs to the protein kinase superfamily. STE Ser/Thr protein kinase family. MAP kinase kinase subfamily.</text>
</comment>
<dbReference type="PROSITE" id="PS00107">
    <property type="entry name" value="PROTEIN_KINASE_ATP"/>
    <property type="match status" value="1"/>
</dbReference>
<evidence type="ECO:0000256" key="6">
    <source>
        <dbReference type="ARBA" id="ARBA00038035"/>
    </source>
</evidence>
<dbReference type="Pfam" id="PF00069">
    <property type="entry name" value="Pkinase"/>
    <property type="match status" value="2"/>
</dbReference>
<dbReference type="Proteomes" id="UP000006727">
    <property type="component" value="Chromosome 22"/>
</dbReference>
<reference evidence="14 15" key="2">
    <citation type="journal article" date="2018" name="Plant J.">
        <title>The Physcomitrella patens chromosome-scale assembly reveals moss genome structure and evolution.</title>
        <authorList>
            <person name="Lang D."/>
            <person name="Ullrich K.K."/>
            <person name="Murat F."/>
            <person name="Fuchs J."/>
            <person name="Jenkins J."/>
            <person name="Haas F.B."/>
            <person name="Piednoel M."/>
            <person name="Gundlach H."/>
            <person name="Van Bel M."/>
            <person name="Meyberg R."/>
            <person name="Vives C."/>
            <person name="Morata J."/>
            <person name="Symeonidi A."/>
            <person name="Hiss M."/>
            <person name="Muchero W."/>
            <person name="Kamisugi Y."/>
            <person name="Saleh O."/>
            <person name="Blanc G."/>
            <person name="Decker E.L."/>
            <person name="van Gessel N."/>
            <person name="Grimwood J."/>
            <person name="Hayes R.D."/>
            <person name="Graham S.W."/>
            <person name="Gunter L.E."/>
            <person name="McDaniel S.F."/>
            <person name="Hoernstein S.N.W."/>
            <person name="Larsson A."/>
            <person name="Li F.W."/>
            <person name="Perroud P.F."/>
            <person name="Phillips J."/>
            <person name="Ranjan P."/>
            <person name="Rokshar D.S."/>
            <person name="Rothfels C.J."/>
            <person name="Schneider L."/>
            <person name="Shu S."/>
            <person name="Stevenson D.W."/>
            <person name="Thummler F."/>
            <person name="Tillich M."/>
            <person name="Villarreal Aguilar J.C."/>
            <person name="Widiez T."/>
            <person name="Wong G.K."/>
            <person name="Wymore A."/>
            <person name="Zhang Y."/>
            <person name="Zimmer A.D."/>
            <person name="Quatrano R.S."/>
            <person name="Mayer K.F.X."/>
            <person name="Goodstein D."/>
            <person name="Casacuberta J.M."/>
            <person name="Vandepoele K."/>
            <person name="Reski R."/>
            <person name="Cuming A.C."/>
            <person name="Tuskan G.A."/>
            <person name="Maumus F."/>
            <person name="Salse J."/>
            <person name="Schmutz J."/>
            <person name="Rensing S.A."/>
        </authorList>
    </citation>
    <scope>NUCLEOTIDE SEQUENCE [LARGE SCALE GENOMIC DNA]</scope>
    <source>
        <strain evidence="14 15">cv. Gransden 2004</strain>
    </source>
</reference>
<dbReference type="PROSITE" id="PS50011">
    <property type="entry name" value="PROTEIN_KINASE_DOM"/>
    <property type="match status" value="1"/>
</dbReference>
<evidence type="ECO:0000256" key="7">
    <source>
        <dbReference type="ARBA" id="ARBA00038999"/>
    </source>
</evidence>
<dbReference type="InterPro" id="IPR000719">
    <property type="entry name" value="Prot_kinase_dom"/>
</dbReference>
<feature type="domain" description="NTF2" evidence="13">
    <location>
        <begin position="323"/>
        <end position="471"/>
    </location>
</feature>
<keyword evidence="1" id="KW-0723">Serine/threonine-protein kinase</keyword>
<dbReference type="EC" id="2.7.12.2" evidence="7"/>
<evidence type="ECO:0000256" key="9">
    <source>
        <dbReference type="ARBA" id="ARBA00049299"/>
    </source>
</evidence>
<evidence type="ECO:0000259" key="12">
    <source>
        <dbReference type="PROSITE" id="PS50011"/>
    </source>
</evidence>
<dbReference type="GO" id="GO:0004708">
    <property type="term" value="F:MAP kinase kinase activity"/>
    <property type="evidence" value="ECO:0007669"/>
    <property type="project" value="UniProtKB-EC"/>
</dbReference>
<proteinExistence type="inferred from homology"/>
<dbReference type="InterPro" id="IPR017441">
    <property type="entry name" value="Protein_kinase_ATP_BS"/>
</dbReference>
<dbReference type="PANTHER" id="PTHR48013">
    <property type="entry name" value="DUAL SPECIFICITY MITOGEN-ACTIVATED PROTEIN KINASE KINASE 5-RELATED"/>
    <property type="match status" value="1"/>
</dbReference>
<evidence type="ECO:0000256" key="4">
    <source>
        <dbReference type="ARBA" id="ARBA00022777"/>
    </source>
</evidence>
<keyword evidence="15" id="KW-1185">Reference proteome</keyword>
<dbReference type="InterPro" id="IPR032710">
    <property type="entry name" value="NTF2-like_dom_sf"/>
</dbReference>
<dbReference type="Gene3D" id="3.30.200.20">
    <property type="entry name" value="Phosphorylase Kinase, domain 1"/>
    <property type="match status" value="1"/>
</dbReference>
<dbReference type="PROSITE" id="PS50177">
    <property type="entry name" value="NTF2_DOMAIN"/>
    <property type="match status" value="1"/>
</dbReference>
<reference evidence="14 15" key="1">
    <citation type="journal article" date="2008" name="Science">
        <title>The Physcomitrella genome reveals evolutionary insights into the conquest of land by plants.</title>
        <authorList>
            <person name="Rensing S."/>
            <person name="Lang D."/>
            <person name="Zimmer A."/>
            <person name="Terry A."/>
            <person name="Salamov A."/>
            <person name="Shapiro H."/>
            <person name="Nishiyama T."/>
            <person name="Perroud P.-F."/>
            <person name="Lindquist E."/>
            <person name="Kamisugi Y."/>
            <person name="Tanahashi T."/>
            <person name="Sakakibara K."/>
            <person name="Fujita T."/>
            <person name="Oishi K."/>
            <person name="Shin-I T."/>
            <person name="Kuroki Y."/>
            <person name="Toyoda A."/>
            <person name="Suzuki Y."/>
            <person name="Hashimoto A."/>
            <person name="Yamaguchi K."/>
            <person name="Sugano A."/>
            <person name="Kohara Y."/>
            <person name="Fujiyama A."/>
            <person name="Anterola A."/>
            <person name="Aoki S."/>
            <person name="Ashton N."/>
            <person name="Barbazuk W.B."/>
            <person name="Barker E."/>
            <person name="Bennetzen J."/>
            <person name="Bezanilla M."/>
            <person name="Blankenship R."/>
            <person name="Cho S.H."/>
            <person name="Dutcher S."/>
            <person name="Estelle M."/>
            <person name="Fawcett J.A."/>
            <person name="Gundlach H."/>
            <person name="Hanada K."/>
            <person name="Heyl A."/>
            <person name="Hicks K.A."/>
            <person name="Hugh J."/>
            <person name="Lohr M."/>
            <person name="Mayer K."/>
            <person name="Melkozernov A."/>
            <person name="Murata T."/>
            <person name="Nelson D."/>
            <person name="Pils B."/>
            <person name="Prigge M."/>
            <person name="Reiss B."/>
            <person name="Renner T."/>
            <person name="Rombauts S."/>
            <person name="Rushton P."/>
            <person name="Sanderfoot A."/>
            <person name="Schween G."/>
            <person name="Shiu S.-H."/>
            <person name="Stueber K."/>
            <person name="Theodoulou F.L."/>
            <person name="Tu H."/>
            <person name="Van de Peer Y."/>
            <person name="Verrier P.J."/>
            <person name="Waters E."/>
            <person name="Wood A."/>
            <person name="Yang L."/>
            <person name="Cove D."/>
            <person name="Cuming A."/>
            <person name="Hasebe M."/>
            <person name="Lucas S."/>
            <person name="Mishler D.B."/>
            <person name="Reski R."/>
            <person name="Grigoriev I."/>
            <person name="Quatrano R.S."/>
            <person name="Boore J.L."/>
        </authorList>
    </citation>
    <scope>NUCLEOTIDE SEQUENCE [LARGE SCALE GENOMIC DNA]</scope>
    <source>
        <strain evidence="14 15">cv. Gransden 2004</strain>
    </source>
</reference>
<dbReference type="InterPro" id="IPR018222">
    <property type="entry name" value="Nuclear_transport_factor_2_euk"/>
</dbReference>
<dbReference type="RefSeq" id="XP_024361090.1">
    <property type="nucleotide sequence ID" value="XM_024505322.2"/>
</dbReference>
<dbReference type="EMBL" id="ABEU02000022">
    <property type="status" value="NOT_ANNOTATED_CDS"/>
    <property type="molecule type" value="Genomic_DNA"/>
</dbReference>
<sequence>MAGVEQMKKKLLPLLNMDSNLAPGMSIDASASYKVTDGGSLNLLSRSCAEYNINELGLQKRKSSAPDAAGDAGDQEKTYQCASSEMCVFGAIGWGASSVVRKAIHIPTHRILALKKINVFEKEKRQQLLNEIRTLCEAPRVRGLVEFYGAFYSPDSGQISIALEYMDGGSLADIVRTKKFIPEPILSVITRKVLQCATFVGTVTYMSPERINNECYSYPADIWSLGLALLECGTGEFPYSANKGPVNLMLQVMYDPSPSPPAERFTREFRSFVDACLQKEAEARPTAEQLMSYPFIKKYEDQQIDLAGFVQSVFDPTERLKDLSDMLTVHYYMLFDGPEMRWPHMKGLYSSNSTLSFGNQIVTGAEEIFTTLTNIRNMLAGERAEERLVHVVENLQCCAFAKRGVMIRVSGTFVVGTHFVPTGDGVQVEGVPSSSCMDVEKRRIGTFNEQFCMEPGEHIGSFYILKQELHIQQ</sequence>
<evidence type="ECO:0000256" key="2">
    <source>
        <dbReference type="ARBA" id="ARBA00022679"/>
    </source>
</evidence>
<dbReference type="Gene3D" id="3.10.450.50">
    <property type="match status" value="1"/>
</dbReference>
<dbReference type="PANTHER" id="PTHR48013:SF9">
    <property type="entry name" value="DUAL SPECIFICITY MITOGEN-ACTIVATED PROTEIN KINASE KINASE 5"/>
    <property type="match status" value="1"/>
</dbReference>
<reference evidence="14" key="3">
    <citation type="submission" date="2020-12" db="UniProtKB">
        <authorList>
            <consortium name="EnsemblPlants"/>
        </authorList>
    </citation>
    <scope>IDENTIFICATION</scope>
</reference>
<dbReference type="SUPFAM" id="SSF54427">
    <property type="entry name" value="NTF2-like"/>
    <property type="match status" value="1"/>
</dbReference>
<dbReference type="EnsemblPlants" id="Pp3c22_18600V3.6">
    <property type="protein sequence ID" value="Pp3c22_18600V3.6"/>
    <property type="gene ID" value="Pp3c22_18600"/>
</dbReference>
<dbReference type="Gramene" id="Pp3c22_18600V3.5">
    <property type="protein sequence ID" value="Pp3c22_18600V3.5"/>
    <property type="gene ID" value="Pp3c22_18600"/>
</dbReference>
<evidence type="ECO:0000256" key="1">
    <source>
        <dbReference type="ARBA" id="ARBA00022527"/>
    </source>
</evidence>
<dbReference type="AlphaFoldDB" id="A0A7I4CKJ1"/>
<keyword evidence="5 11" id="KW-0067">ATP-binding</keyword>
<dbReference type="FunFam" id="3.30.200.20:FF:000527">
    <property type="entry name" value="mitogen-activated protein kinase kinase 3"/>
    <property type="match status" value="1"/>
</dbReference>
<evidence type="ECO:0000313" key="14">
    <source>
        <dbReference type="EnsemblPlants" id="Pp3c22_18600V3.5"/>
    </source>
</evidence>
<feature type="binding site" evidence="11">
    <location>
        <position position="115"/>
    </location>
    <ligand>
        <name>ATP</name>
        <dbReference type="ChEBI" id="CHEBI:30616"/>
    </ligand>
</feature>
<evidence type="ECO:0000256" key="11">
    <source>
        <dbReference type="PROSITE-ProRule" id="PRU10141"/>
    </source>
</evidence>
<name>A0A7I4CKJ1_PHYPA</name>
<organism evidence="14 15">
    <name type="scientific">Physcomitrium patens</name>
    <name type="common">Spreading-leaved earth moss</name>
    <name type="synonym">Physcomitrella patens</name>
    <dbReference type="NCBI Taxonomy" id="3218"/>
    <lineage>
        <taxon>Eukaryota</taxon>
        <taxon>Viridiplantae</taxon>
        <taxon>Streptophyta</taxon>
        <taxon>Embryophyta</taxon>
        <taxon>Bryophyta</taxon>
        <taxon>Bryophytina</taxon>
        <taxon>Bryopsida</taxon>
        <taxon>Funariidae</taxon>
        <taxon>Funariales</taxon>
        <taxon>Funariaceae</taxon>
        <taxon>Physcomitrium</taxon>
    </lineage>
</organism>
<evidence type="ECO:0000313" key="15">
    <source>
        <dbReference type="Proteomes" id="UP000006727"/>
    </source>
</evidence>
<evidence type="ECO:0000256" key="3">
    <source>
        <dbReference type="ARBA" id="ARBA00022741"/>
    </source>
</evidence>
<comment type="catalytic activity">
    <reaction evidence="9">
        <text>L-threonyl-[protein] + ATP = O-phospho-L-threonyl-[protein] + ADP + H(+)</text>
        <dbReference type="Rhea" id="RHEA:46608"/>
        <dbReference type="Rhea" id="RHEA-COMP:11060"/>
        <dbReference type="Rhea" id="RHEA-COMP:11605"/>
        <dbReference type="ChEBI" id="CHEBI:15378"/>
        <dbReference type="ChEBI" id="CHEBI:30013"/>
        <dbReference type="ChEBI" id="CHEBI:30616"/>
        <dbReference type="ChEBI" id="CHEBI:61977"/>
        <dbReference type="ChEBI" id="CHEBI:456216"/>
        <dbReference type="EC" id="2.7.12.2"/>
    </reaction>
</comment>
<dbReference type="GO" id="GO:0005524">
    <property type="term" value="F:ATP binding"/>
    <property type="evidence" value="ECO:0007669"/>
    <property type="project" value="UniProtKB-UniRule"/>
</dbReference>
<dbReference type="InterPro" id="IPR011009">
    <property type="entry name" value="Kinase-like_dom_sf"/>
</dbReference>
<feature type="domain" description="Protein kinase" evidence="12">
    <location>
        <begin position="1"/>
        <end position="296"/>
    </location>
</feature>
<accession>A0A7I4CKJ1</accession>
<dbReference type="FunFam" id="1.10.510.10:FF:000432">
    <property type="entry name" value="mitogen-activated protein kinase kinase 3"/>
    <property type="match status" value="1"/>
</dbReference>
<dbReference type="GeneID" id="112275192"/>
<protein>
    <recommendedName>
        <fullName evidence="7">mitogen-activated protein kinase kinase</fullName>
        <ecNumber evidence="7">2.7.12.2</ecNumber>
    </recommendedName>
</protein>
<dbReference type="SUPFAM" id="SSF56112">
    <property type="entry name" value="Protein kinase-like (PK-like)"/>
    <property type="match status" value="1"/>
</dbReference>
<dbReference type="FunFam" id="3.10.450.50:FF:000012">
    <property type="entry name" value="Mitogen-activated protein kinase kinase 3"/>
    <property type="match status" value="1"/>
</dbReference>
<dbReference type="Gramene" id="Pp3c22_18600V3.6">
    <property type="protein sequence ID" value="Pp3c22_18600V3.6"/>
    <property type="gene ID" value="Pp3c22_18600"/>
</dbReference>
<gene>
    <name evidence="14" type="primary">LOC112275192</name>
</gene>
<keyword evidence="2" id="KW-0808">Transferase</keyword>
<keyword evidence="4" id="KW-0418">Kinase</keyword>
<evidence type="ECO:0000256" key="5">
    <source>
        <dbReference type="ARBA" id="ARBA00022840"/>
    </source>
</evidence>
<dbReference type="Gene3D" id="1.10.510.10">
    <property type="entry name" value="Transferase(Phosphotransferase) domain 1"/>
    <property type="match status" value="1"/>
</dbReference>
<keyword evidence="3 11" id="KW-0547">Nucleotide-binding</keyword>
<evidence type="ECO:0000256" key="10">
    <source>
        <dbReference type="ARBA" id="ARBA00051693"/>
    </source>
</evidence>
<evidence type="ECO:0000259" key="13">
    <source>
        <dbReference type="PROSITE" id="PS50177"/>
    </source>
</evidence>
<evidence type="ECO:0000256" key="8">
    <source>
        <dbReference type="ARBA" id="ARBA00049014"/>
    </source>
</evidence>
<comment type="catalytic activity">
    <reaction evidence="8">
        <text>L-seryl-[protein] + ATP = O-phospho-L-seryl-[protein] + ADP + H(+)</text>
        <dbReference type="Rhea" id="RHEA:17989"/>
        <dbReference type="Rhea" id="RHEA-COMP:9863"/>
        <dbReference type="Rhea" id="RHEA-COMP:11604"/>
        <dbReference type="ChEBI" id="CHEBI:15378"/>
        <dbReference type="ChEBI" id="CHEBI:29999"/>
        <dbReference type="ChEBI" id="CHEBI:30616"/>
        <dbReference type="ChEBI" id="CHEBI:83421"/>
        <dbReference type="ChEBI" id="CHEBI:456216"/>
        <dbReference type="EC" id="2.7.12.2"/>
    </reaction>
</comment>
<dbReference type="GO" id="GO:0004674">
    <property type="term" value="F:protein serine/threonine kinase activity"/>
    <property type="evidence" value="ECO:0007669"/>
    <property type="project" value="UniProtKB-KW"/>
</dbReference>
<comment type="catalytic activity">
    <reaction evidence="10">
        <text>L-tyrosyl-[protein] + ATP = O-phospho-L-tyrosyl-[protein] + ADP + H(+)</text>
        <dbReference type="Rhea" id="RHEA:10596"/>
        <dbReference type="Rhea" id="RHEA-COMP:10136"/>
        <dbReference type="Rhea" id="RHEA-COMP:20101"/>
        <dbReference type="ChEBI" id="CHEBI:15378"/>
        <dbReference type="ChEBI" id="CHEBI:30616"/>
        <dbReference type="ChEBI" id="CHEBI:46858"/>
        <dbReference type="ChEBI" id="CHEBI:61978"/>
        <dbReference type="ChEBI" id="CHEBI:456216"/>
        <dbReference type="EC" id="2.7.12.2"/>
    </reaction>
</comment>
<dbReference type="EnsemblPlants" id="Pp3c22_18600V3.5">
    <property type="protein sequence ID" value="Pp3c22_18600V3.5"/>
    <property type="gene ID" value="Pp3c22_18600"/>
</dbReference>